<accession>A0AAJ2P7L6</accession>
<dbReference type="RefSeq" id="WP_318045380.1">
    <property type="nucleotide sequence ID" value="NZ_CP146013.1"/>
</dbReference>
<reference evidence="2" key="1">
    <citation type="submission" date="2023-10" db="EMBL/GenBank/DDBJ databases">
        <title>Genome sequences of Mycoplasma ovipneumoniae isolated from goats.</title>
        <authorList>
            <person name="Spergser J."/>
        </authorList>
    </citation>
    <scope>NUCLEOTIDE SEQUENCE</scope>
    <source>
        <strain evidence="2">GL19</strain>
    </source>
</reference>
<evidence type="ECO:0000313" key="3">
    <source>
        <dbReference type="Proteomes" id="UP001282363"/>
    </source>
</evidence>
<dbReference type="InterPro" id="IPR010982">
    <property type="entry name" value="Lambda_DNA-bd_dom_sf"/>
</dbReference>
<sequence>MAISYTPLWHLLVEKEMNKEDLKRASGITSNIIARMSKGNYANLESIEKICLGLDCKVEDVVVIHKENRNNE</sequence>
<dbReference type="AlphaFoldDB" id="A0AAJ2P7L6"/>
<gene>
    <name evidence="2" type="ORF">R7U65_02415</name>
</gene>
<evidence type="ECO:0000259" key="1">
    <source>
        <dbReference type="Pfam" id="PF13443"/>
    </source>
</evidence>
<dbReference type="Proteomes" id="UP001282363">
    <property type="component" value="Unassembled WGS sequence"/>
</dbReference>
<protein>
    <submittedName>
        <fullName evidence="2">Helix-turn-helix transcriptional regulator</fullName>
    </submittedName>
</protein>
<evidence type="ECO:0000313" key="2">
    <source>
        <dbReference type="EMBL" id="MDW2906459.1"/>
    </source>
</evidence>
<dbReference type="EMBL" id="JAWPFH010000008">
    <property type="protein sequence ID" value="MDW2906459.1"/>
    <property type="molecule type" value="Genomic_DNA"/>
</dbReference>
<dbReference type="GO" id="GO:0003677">
    <property type="term" value="F:DNA binding"/>
    <property type="evidence" value="ECO:0007669"/>
    <property type="project" value="InterPro"/>
</dbReference>
<feature type="domain" description="HTH cro/C1-type" evidence="1">
    <location>
        <begin position="8"/>
        <end position="64"/>
    </location>
</feature>
<proteinExistence type="predicted"/>
<dbReference type="Gene3D" id="1.10.260.40">
    <property type="entry name" value="lambda repressor-like DNA-binding domains"/>
    <property type="match status" value="1"/>
</dbReference>
<comment type="caution">
    <text evidence="2">The sequence shown here is derived from an EMBL/GenBank/DDBJ whole genome shotgun (WGS) entry which is preliminary data.</text>
</comment>
<organism evidence="2 3">
    <name type="scientific">Mesomycoplasma ovipneumoniae</name>
    <dbReference type="NCBI Taxonomy" id="29562"/>
    <lineage>
        <taxon>Bacteria</taxon>
        <taxon>Bacillati</taxon>
        <taxon>Mycoplasmatota</taxon>
        <taxon>Mycoplasmoidales</taxon>
        <taxon>Metamycoplasmataceae</taxon>
        <taxon>Mesomycoplasma</taxon>
    </lineage>
</organism>
<dbReference type="Pfam" id="PF13443">
    <property type="entry name" value="HTH_26"/>
    <property type="match status" value="1"/>
</dbReference>
<dbReference type="SUPFAM" id="SSF47413">
    <property type="entry name" value="lambda repressor-like DNA-binding domains"/>
    <property type="match status" value="1"/>
</dbReference>
<name>A0AAJ2P7L6_9BACT</name>
<dbReference type="InterPro" id="IPR001387">
    <property type="entry name" value="Cro/C1-type_HTH"/>
</dbReference>